<feature type="domain" description="Peptidase S49" evidence="7">
    <location>
        <begin position="391"/>
        <end position="536"/>
    </location>
</feature>
<evidence type="ECO:0000256" key="4">
    <source>
        <dbReference type="ARBA" id="ARBA00022825"/>
    </source>
</evidence>
<dbReference type="InterPro" id="IPR047272">
    <property type="entry name" value="S49_SppA_C"/>
</dbReference>
<protein>
    <recommendedName>
        <fullName evidence="7">Peptidase S49 domain-containing protein</fullName>
    </recommendedName>
</protein>
<gene>
    <name evidence="8" type="ORF">CDEB00056_LOCUS24215</name>
</gene>
<feature type="chain" id="PRO_5031027325" description="Peptidase S49 domain-containing protein" evidence="6">
    <location>
        <begin position="27"/>
        <end position="624"/>
    </location>
</feature>
<dbReference type="Gene3D" id="3.90.226.10">
    <property type="entry name" value="2-enoyl-CoA Hydratase, Chain A, domain 1"/>
    <property type="match status" value="1"/>
</dbReference>
<organism evidence="8">
    <name type="scientific">Chaetoceros debilis</name>
    <dbReference type="NCBI Taxonomy" id="122233"/>
    <lineage>
        <taxon>Eukaryota</taxon>
        <taxon>Sar</taxon>
        <taxon>Stramenopiles</taxon>
        <taxon>Ochrophyta</taxon>
        <taxon>Bacillariophyta</taxon>
        <taxon>Coscinodiscophyceae</taxon>
        <taxon>Chaetocerotophycidae</taxon>
        <taxon>Chaetocerotales</taxon>
        <taxon>Chaetocerotaceae</taxon>
        <taxon>Chaetoceros</taxon>
    </lineage>
</organism>
<evidence type="ECO:0000256" key="3">
    <source>
        <dbReference type="ARBA" id="ARBA00022801"/>
    </source>
</evidence>
<evidence type="ECO:0000256" key="2">
    <source>
        <dbReference type="ARBA" id="ARBA00022670"/>
    </source>
</evidence>
<dbReference type="PANTHER" id="PTHR42987">
    <property type="entry name" value="PEPTIDASE S49"/>
    <property type="match status" value="1"/>
</dbReference>
<keyword evidence="3" id="KW-0378">Hydrolase</keyword>
<dbReference type="GO" id="GO:0008236">
    <property type="term" value="F:serine-type peptidase activity"/>
    <property type="evidence" value="ECO:0007669"/>
    <property type="project" value="UniProtKB-KW"/>
</dbReference>
<dbReference type="InterPro" id="IPR002142">
    <property type="entry name" value="Peptidase_S49"/>
</dbReference>
<name>A0A7S3VGD6_9STRA</name>
<accession>A0A7S3VGD6</accession>
<dbReference type="AlphaFoldDB" id="A0A7S3VGD6"/>
<dbReference type="PANTHER" id="PTHR42987:SF4">
    <property type="entry name" value="PROTEASE SOHB-RELATED"/>
    <property type="match status" value="1"/>
</dbReference>
<dbReference type="GO" id="GO:0006508">
    <property type="term" value="P:proteolysis"/>
    <property type="evidence" value="ECO:0007669"/>
    <property type="project" value="UniProtKB-KW"/>
</dbReference>
<sequence length="624" mass="68553">MISSTYCKLLLIIATLLFVQIVGVSSSRDIYSLGPSSLLEENPDYEGAITSGAIEDDSESDRHEISDSSSDDEDDGWSEGDYDDNEYDSDDDWNKDAKSMVNRFLTQTNTTSTKALNLVRRNRTGITVACAIFAFRREIWSTLQLALTHVNKDGKRCLKFRMSPTAVLKILLFVDVMRKIQQEQQQQVSPVSGGTIIPLPLRMGLIGALLSNIVQPINSAFLPPVEQHYTFERLNDRYGKDYNALRKAIAIDNNGRENSPSVLSLLSGKRIKNAECKKLAGGASNSTVIVMDMKGLDTGVSTMGTIRDQISFLLGYHDLKQEEQNIKMSLENATSIPPSYNESIATKANGEVPSELLKSQMEIIILLESPGGSAIDYGLASQQIARLRNEPGIKVTICVDKVAASGGYMMACMSSPGCLYAAPFAMLGSIGVIGQTLNIHKSLTNYGIQPFVFRGGKDKAPLGLVGEVTKEGLAKVQEMIDTTHQAFKNHVANARPIIKHSIDQIATGDVWLGTDALNVGLVDRLVTSDDYIREKMLEGEKVLRLIKFQKARFGFGAPRQGFGVFTPPSSNAVRSINDTLSEFGMLLKKLNGLLEDKMPSNMHFSKVASTYTNVGDIQMKMKRY</sequence>
<comment type="similarity">
    <text evidence="1">Belongs to the peptidase S49 family.</text>
</comment>
<evidence type="ECO:0000259" key="7">
    <source>
        <dbReference type="Pfam" id="PF01343"/>
    </source>
</evidence>
<feature type="signal peptide" evidence="6">
    <location>
        <begin position="1"/>
        <end position="26"/>
    </location>
</feature>
<dbReference type="InterPro" id="IPR029045">
    <property type="entry name" value="ClpP/crotonase-like_dom_sf"/>
</dbReference>
<keyword evidence="6" id="KW-0732">Signal</keyword>
<evidence type="ECO:0000256" key="6">
    <source>
        <dbReference type="SAM" id="SignalP"/>
    </source>
</evidence>
<feature type="region of interest" description="Disordered" evidence="5">
    <location>
        <begin position="42"/>
        <end position="90"/>
    </location>
</feature>
<evidence type="ECO:0000256" key="1">
    <source>
        <dbReference type="ARBA" id="ARBA00008683"/>
    </source>
</evidence>
<dbReference type="EMBL" id="HBIO01031590">
    <property type="protein sequence ID" value="CAE0479361.1"/>
    <property type="molecule type" value="Transcribed_RNA"/>
</dbReference>
<reference evidence="8" key="1">
    <citation type="submission" date="2021-01" db="EMBL/GenBank/DDBJ databases">
        <authorList>
            <person name="Corre E."/>
            <person name="Pelletier E."/>
            <person name="Niang G."/>
            <person name="Scheremetjew M."/>
            <person name="Finn R."/>
            <person name="Kale V."/>
            <person name="Holt S."/>
            <person name="Cochrane G."/>
            <person name="Meng A."/>
            <person name="Brown T."/>
            <person name="Cohen L."/>
        </authorList>
    </citation>
    <scope>NUCLEOTIDE SEQUENCE</scope>
    <source>
        <strain evidence="8">MM31A-1</strain>
    </source>
</reference>
<proteinExistence type="inferred from homology"/>
<keyword evidence="2" id="KW-0645">Protease</keyword>
<dbReference type="Pfam" id="PF01343">
    <property type="entry name" value="Peptidase_S49"/>
    <property type="match status" value="1"/>
</dbReference>
<feature type="compositionally biased region" description="Acidic residues" evidence="5">
    <location>
        <begin position="69"/>
        <end position="90"/>
    </location>
</feature>
<keyword evidence="4" id="KW-0720">Serine protease</keyword>
<dbReference type="SUPFAM" id="SSF52096">
    <property type="entry name" value="ClpP/crotonase"/>
    <property type="match status" value="1"/>
</dbReference>
<evidence type="ECO:0000313" key="8">
    <source>
        <dbReference type="EMBL" id="CAE0479361.1"/>
    </source>
</evidence>
<dbReference type="CDD" id="cd07023">
    <property type="entry name" value="S49_Sppa_N_C"/>
    <property type="match status" value="1"/>
</dbReference>
<evidence type="ECO:0000256" key="5">
    <source>
        <dbReference type="SAM" id="MobiDB-lite"/>
    </source>
</evidence>
<dbReference type="Gene3D" id="6.20.330.10">
    <property type="match status" value="1"/>
</dbReference>